<dbReference type="InterPro" id="IPR036942">
    <property type="entry name" value="Beta-barrel_TonB_sf"/>
</dbReference>
<dbReference type="SUPFAM" id="SSF56935">
    <property type="entry name" value="Porins"/>
    <property type="match status" value="1"/>
</dbReference>
<keyword evidence="7" id="KW-0406">Ion transport</keyword>
<keyword evidence="9 11" id="KW-0472">Membrane</keyword>
<dbReference type="PANTHER" id="PTHR32552:SF81">
    <property type="entry name" value="TONB-DEPENDENT OUTER MEMBRANE RECEPTOR"/>
    <property type="match status" value="1"/>
</dbReference>
<feature type="domain" description="TonB-dependent receptor-like beta-barrel" evidence="14">
    <location>
        <begin position="308"/>
        <end position="809"/>
    </location>
</feature>
<evidence type="ECO:0000256" key="6">
    <source>
        <dbReference type="ARBA" id="ARBA00023004"/>
    </source>
</evidence>
<proteinExistence type="inferred from homology"/>
<evidence type="ECO:0000256" key="9">
    <source>
        <dbReference type="ARBA" id="ARBA00023136"/>
    </source>
</evidence>
<evidence type="ECO:0000256" key="4">
    <source>
        <dbReference type="ARBA" id="ARBA00022496"/>
    </source>
</evidence>
<evidence type="ECO:0000313" key="16">
    <source>
        <dbReference type="EMBL" id="PTU31901.1"/>
    </source>
</evidence>
<organism evidence="16 17">
    <name type="scientific">Stenotrophobium rhamnosiphilum</name>
    <dbReference type="NCBI Taxonomy" id="2029166"/>
    <lineage>
        <taxon>Bacteria</taxon>
        <taxon>Pseudomonadati</taxon>
        <taxon>Pseudomonadota</taxon>
        <taxon>Gammaproteobacteria</taxon>
        <taxon>Nevskiales</taxon>
        <taxon>Nevskiaceae</taxon>
        <taxon>Stenotrophobium</taxon>
    </lineage>
</organism>
<dbReference type="InterPro" id="IPR039426">
    <property type="entry name" value="TonB-dep_rcpt-like"/>
</dbReference>
<dbReference type="EMBL" id="QANS01000002">
    <property type="protein sequence ID" value="PTU31901.1"/>
    <property type="molecule type" value="Genomic_DNA"/>
</dbReference>
<dbReference type="Gene3D" id="2.40.170.20">
    <property type="entry name" value="TonB-dependent receptor, beta-barrel domain"/>
    <property type="match status" value="1"/>
</dbReference>
<keyword evidence="5" id="KW-0812">Transmembrane</keyword>
<feature type="domain" description="TonB-dependent receptor plug" evidence="15">
    <location>
        <begin position="141"/>
        <end position="253"/>
    </location>
</feature>
<dbReference type="GO" id="GO:0006826">
    <property type="term" value="P:iron ion transport"/>
    <property type="evidence" value="ECO:0007669"/>
    <property type="project" value="UniProtKB-KW"/>
</dbReference>
<keyword evidence="8 11" id="KW-0798">TonB box</keyword>
<keyword evidence="16" id="KW-0675">Receptor</keyword>
<dbReference type="Pfam" id="PF07715">
    <property type="entry name" value="Plug"/>
    <property type="match status" value="1"/>
</dbReference>
<evidence type="ECO:0000256" key="7">
    <source>
        <dbReference type="ARBA" id="ARBA00023065"/>
    </source>
</evidence>
<keyword evidence="2" id="KW-0813">Transport</keyword>
<keyword evidence="3" id="KW-1134">Transmembrane beta strand</keyword>
<evidence type="ECO:0000256" key="11">
    <source>
        <dbReference type="RuleBase" id="RU003357"/>
    </source>
</evidence>
<feature type="compositionally biased region" description="Low complexity" evidence="12">
    <location>
        <begin position="77"/>
        <end position="97"/>
    </location>
</feature>
<feature type="region of interest" description="Disordered" evidence="12">
    <location>
        <begin position="29"/>
        <end position="97"/>
    </location>
</feature>
<evidence type="ECO:0000256" key="13">
    <source>
        <dbReference type="SAM" id="SignalP"/>
    </source>
</evidence>
<keyword evidence="10" id="KW-0998">Cell outer membrane</keyword>
<keyword evidence="13" id="KW-0732">Signal</keyword>
<dbReference type="InterPro" id="IPR000531">
    <property type="entry name" value="Beta-barrel_TonB"/>
</dbReference>
<sequence>MLTSRKKAVGKAALAAACVVATCASSVTWAQEQSTAAEPAPPQAASQPSEGSSVDNADLFNELLSDPTPPPAQQSSTETPAPQPETEAAAPAVPAENAAEPVATIPVAEVNKKDSVALKGAADSRRIEEIVVTATKRAESIREIPQSITAISGASLENTGKLNLIDFIQETPGVTATQGSAGYTRFTMRGISTDTGPTSPSSSPVGIFVGDTAFTDPYIANIVPDLSAFDLSGVQVLKGPQGTLFGGAALSGAIRYELQEPVQGEWQVRAFSQFISPDEGTSAFTNGVAVNVPLLKDNNLAFRFAYVKRNYPGITDDGRTGENDVDHGSGDQYRAILLWEPENWKLKLTHLSQDFYAPNAVSAAASPDGPREQSFNIFKVPAKNDFGMDSLEVAYNFDSMRLVSLSSYLYKNSMFTIDGTPVIIGIPPMGYPQELGLLSPVTENSKAYSQELRLQSTGSDPFQWLVGGYFYSYKMYFNILIDTPLHQGATGPGSLLYQLATQLGIPTPLLNGNTQFFNGTSNVKSTEKAGFFDLSYELWDSLKLTVGARFYSTEVKGGFVASGILILAENNLMEADTRNQITERGINPKFTATYHFTDDISLYTQAAKGFRFGGIQYVPSTPTNGVPPTFKSDSIWNYELGLRTGWFDDSLHADITAFYIKYKNPIITQATPGIAINYNDNVSGAVSRGLEASLLWNTPINGLSASLQGSLVDAHITTPFTASGGKQIPVGQEMPGTAPTQYNATVSYVRPVGAFSIGGNVGYNYIGQGYGDIQHTIKINGYGTLNAGLVFNSDELAFHPKLAINISNLLNTTAVTYGGTVAPIVPINGYSAYALNPPRTISLRLSIDL</sequence>
<dbReference type="Proteomes" id="UP000244248">
    <property type="component" value="Unassembled WGS sequence"/>
</dbReference>
<dbReference type="OrthoDB" id="127311at2"/>
<evidence type="ECO:0000256" key="10">
    <source>
        <dbReference type="ARBA" id="ARBA00023237"/>
    </source>
</evidence>
<reference evidence="16 17" key="1">
    <citation type="submission" date="2018-04" db="EMBL/GenBank/DDBJ databases">
        <title>Novel species isolated from glacier.</title>
        <authorList>
            <person name="Liu Q."/>
            <person name="Xin Y.-H."/>
        </authorList>
    </citation>
    <scope>NUCLEOTIDE SEQUENCE [LARGE SCALE GENOMIC DNA]</scope>
    <source>
        <strain evidence="16 17">GT1R17</strain>
    </source>
</reference>
<comment type="similarity">
    <text evidence="11">Belongs to the TonB-dependent receptor family.</text>
</comment>
<feature type="signal peptide" evidence="13">
    <location>
        <begin position="1"/>
        <end position="30"/>
    </location>
</feature>
<dbReference type="InterPro" id="IPR012910">
    <property type="entry name" value="Plug_dom"/>
</dbReference>
<evidence type="ECO:0000259" key="14">
    <source>
        <dbReference type="Pfam" id="PF00593"/>
    </source>
</evidence>
<evidence type="ECO:0000256" key="12">
    <source>
        <dbReference type="SAM" id="MobiDB-lite"/>
    </source>
</evidence>
<keyword evidence="6" id="KW-0408">Iron</keyword>
<feature type="chain" id="PRO_5015514349" evidence="13">
    <location>
        <begin position="31"/>
        <end position="849"/>
    </location>
</feature>
<evidence type="ECO:0000256" key="1">
    <source>
        <dbReference type="ARBA" id="ARBA00004571"/>
    </source>
</evidence>
<evidence type="ECO:0000313" key="17">
    <source>
        <dbReference type="Proteomes" id="UP000244248"/>
    </source>
</evidence>
<feature type="compositionally biased region" description="Low complexity" evidence="12">
    <location>
        <begin position="29"/>
        <end position="50"/>
    </location>
</feature>
<protein>
    <submittedName>
        <fullName evidence="16">TonB-dependent receptor</fullName>
    </submittedName>
</protein>
<comment type="subcellular location">
    <subcellularLocation>
        <location evidence="1">Cell outer membrane</location>
        <topology evidence="1">Multi-pass membrane protein</topology>
    </subcellularLocation>
</comment>
<evidence type="ECO:0000256" key="5">
    <source>
        <dbReference type="ARBA" id="ARBA00022692"/>
    </source>
</evidence>
<dbReference type="Pfam" id="PF00593">
    <property type="entry name" value="TonB_dep_Rec_b-barrel"/>
    <property type="match status" value="1"/>
</dbReference>
<evidence type="ECO:0000256" key="2">
    <source>
        <dbReference type="ARBA" id="ARBA00022448"/>
    </source>
</evidence>
<dbReference type="PANTHER" id="PTHR32552">
    <property type="entry name" value="FERRICHROME IRON RECEPTOR-RELATED"/>
    <property type="match status" value="1"/>
</dbReference>
<name>A0A2T5MH48_9GAMM</name>
<accession>A0A2T5MH48</accession>
<keyword evidence="17" id="KW-1185">Reference proteome</keyword>
<comment type="caution">
    <text evidence="16">The sequence shown here is derived from an EMBL/GenBank/DDBJ whole genome shotgun (WGS) entry which is preliminary data.</text>
</comment>
<evidence type="ECO:0000256" key="8">
    <source>
        <dbReference type="ARBA" id="ARBA00023077"/>
    </source>
</evidence>
<gene>
    <name evidence="16" type="ORF">CJD38_04240</name>
</gene>
<dbReference type="GO" id="GO:0009279">
    <property type="term" value="C:cell outer membrane"/>
    <property type="evidence" value="ECO:0007669"/>
    <property type="project" value="UniProtKB-SubCell"/>
</dbReference>
<keyword evidence="4" id="KW-0410">Iron transport</keyword>
<evidence type="ECO:0000256" key="3">
    <source>
        <dbReference type="ARBA" id="ARBA00022452"/>
    </source>
</evidence>
<evidence type="ECO:0000259" key="15">
    <source>
        <dbReference type="Pfam" id="PF07715"/>
    </source>
</evidence>
<dbReference type="AlphaFoldDB" id="A0A2T5MH48"/>